<keyword evidence="6" id="KW-0175">Coiled coil</keyword>
<keyword evidence="11" id="KW-1185">Reference proteome</keyword>
<dbReference type="GO" id="GO:0006281">
    <property type="term" value="P:DNA repair"/>
    <property type="evidence" value="ECO:0007669"/>
    <property type="project" value="InterPro"/>
</dbReference>
<dbReference type="Pfam" id="PF02272">
    <property type="entry name" value="DHHA1"/>
    <property type="match status" value="1"/>
</dbReference>
<evidence type="ECO:0000256" key="1">
    <source>
        <dbReference type="ARBA" id="ARBA00005915"/>
    </source>
</evidence>
<evidence type="ECO:0000256" key="3">
    <source>
        <dbReference type="ARBA" id="ARBA00022722"/>
    </source>
</evidence>
<gene>
    <name evidence="10" type="primary">recJ</name>
    <name evidence="10" type="ORF">HGP29_09040</name>
</gene>
<dbReference type="InterPro" id="IPR003156">
    <property type="entry name" value="DHHA1_dom"/>
</dbReference>
<evidence type="ECO:0000259" key="8">
    <source>
        <dbReference type="Pfam" id="PF02272"/>
    </source>
</evidence>
<organism evidence="10 11">
    <name type="scientific">Flammeovirga agarivorans</name>
    <dbReference type="NCBI Taxonomy" id="2726742"/>
    <lineage>
        <taxon>Bacteria</taxon>
        <taxon>Pseudomonadati</taxon>
        <taxon>Bacteroidota</taxon>
        <taxon>Cytophagia</taxon>
        <taxon>Cytophagales</taxon>
        <taxon>Flammeovirgaceae</taxon>
        <taxon>Flammeovirga</taxon>
    </lineage>
</organism>
<dbReference type="InterPro" id="IPR001667">
    <property type="entry name" value="DDH_dom"/>
</dbReference>
<evidence type="ECO:0000259" key="7">
    <source>
        <dbReference type="Pfam" id="PF01368"/>
    </source>
</evidence>
<name>A0A7X8SJE3_9BACT</name>
<evidence type="ECO:0000313" key="11">
    <source>
        <dbReference type="Proteomes" id="UP000585050"/>
    </source>
</evidence>
<evidence type="ECO:0000256" key="2">
    <source>
        <dbReference type="ARBA" id="ARBA00019841"/>
    </source>
</evidence>
<sequence>MSKKWNVAAEPEDKYIKELMKQPNVPILITKLLAQRGVKSLHQARDYFRPTLEKLHDPFLMKDMDVAVARLTLAIEKGERILFFGDYDVDGTTSVALFMHFFRGVYDNVDFYVPDKYTEGYGVSVRGVEYAAKTNCQLIISLDCGIMSHEAIDNAIHRNIDFIVCDHHQLGDTIPKATAVLNPQRPDCDYPFKGLSGCGVGFKFLQGFCQKHGIDPTPLWQHLDLVALGTACDVVPMVEENRVLAHQGISYLKKSTKPGIIALLQVLKKDQATVQLTDLAYSIGPVINAAGRIAHAQIAAELLATEDPKEANELANELNRLNQLRRNYDQKITEEALEIASSEESKSGLVLYKEDWHKGVLGIVASKVAEKIGKPTVCLTLSRGEVTGSGRAIGKFDLHDVLNSCGDLLSQFGGHTSAAGLSLKEENLSAFSDKFDEEVQKKLNGKEFVSELNIDLEVELTDITLSTASIIDKMKPFGHENPMPLFVAKGVKSTEVPRILKERHLKMKLIQNDGDQAIDAIAFNQADQLEIITSGSFDIAFRLEINEFRGSKILQLNIKEIRSSVD</sequence>
<evidence type="ECO:0000259" key="9">
    <source>
        <dbReference type="Pfam" id="PF17768"/>
    </source>
</evidence>
<accession>A0A7X8SJE3</accession>
<dbReference type="Proteomes" id="UP000585050">
    <property type="component" value="Unassembled WGS sequence"/>
</dbReference>
<protein>
    <recommendedName>
        <fullName evidence="2">Single-stranded-DNA-specific exonuclease RecJ</fullName>
    </recommendedName>
</protein>
<evidence type="ECO:0000256" key="4">
    <source>
        <dbReference type="ARBA" id="ARBA00022801"/>
    </source>
</evidence>
<feature type="domain" description="DDH" evidence="7">
    <location>
        <begin position="80"/>
        <end position="230"/>
    </location>
</feature>
<feature type="domain" description="DHHA1" evidence="8">
    <location>
        <begin position="347"/>
        <end position="440"/>
    </location>
</feature>
<dbReference type="EMBL" id="JABAIL010000002">
    <property type="protein sequence ID" value="NLR91350.1"/>
    <property type="molecule type" value="Genomic_DNA"/>
</dbReference>
<dbReference type="Pfam" id="PF17768">
    <property type="entry name" value="RecJ_OB"/>
    <property type="match status" value="1"/>
</dbReference>
<dbReference type="InterPro" id="IPR041122">
    <property type="entry name" value="RecJ_OB"/>
</dbReference>
<feature type="coiled-coil region" evidence="6">
    <location>
        <begin position="311"/>
        <end position="338"/>
    </location>
</feature>
<evidence type="ECO:0000256" key="5">
    <source>
        <dbReference type="ARBA" id="ARBA00022839"/>
    </source>
</evidence>
<dbReference type="SUPFAM" id="SSF64182">
    <property type="entry name" value="DHH phosphoesterases"/>
    <property type="match status" value="1"/>
</dbReference>
<proteinExistence type="inferred from homology"/>
<comment type="similarity">
    <text evidence="1">Belongs to the RecJ family.</text>
</comment>
<feature type="domain" description="RecJ OB" evidence="9">
    <location>
        <begin position="454"/>
        <end position="559"/>
    </location>
</feature>
<dbReference type="PANTHER" id="PTHR30255">
    <property type="entry name" value="SINGLE-STRANDED-DNA-SPECIFIC EXONUCLEASE RECJ"/>
    <property type="match status" value="1"/>
</dbReference>
<dbReference type="GO" id="GO:0003676">
    <property type="term" value="F:nucleic acid binding"/>
    <property type="evidence" value="ECO:0007669"/>
    <property type="project" value="InterPro"/>
</dbReference>
<evidence type="ECO:0000313" key="10">
    <source>
        <dbReference type="EMBL" id="NLR91350.1"/>
    </source>
</evidence>
<dbReference type="NCBIfam" id="TIGR00644">
    <property type="entry name" value="recJ"/>
    <property type="match status" value="1"/>
</dbReference>
<dbReference type="InterPro" id="IPR038763">
    <property type="entry name" value="DHH_sf"/>
</dbReference>
<evidence type="ECO:0000256" key="6">
    <source>
        <dbReference type="SAM" id="Coils"/>
    </source>
</evidence>
<comment type="caution">
    <text evidence="10">The sequence shown here is derived from an EMBL/GenBank/DDBJ whole genome shotgun (WGS) entry which is preliminary data.</text>
</comment>
<dbReference type="InterPro" id="IPR051673">
    <property type="entry name" value="SSDNA_exonuclease_RecJ"/>
</dbReference>
<dbReference type="GO" id="GO:0006310">
    <property type="term" value="P:DNA recombination"/>
    <property type="evidence" value="ECO:0007669"/>
    <property type="project" value="InterPro"/>
</dbReference>
<dbReference type="PANTHER" id="PTHR30255:SF2">
    <property type="entry name" value="SINGLE-STRANDED-DNA-SPECIFIC EXONUCLEASE RECJ"/>
    <property type="match status" value="1"/>
</dbReference>
<reference evidence="10 11" key="1">
    <citation type="submission" date="2020-04" db="EMBL/GenBank/DDBJ databases">
        <title>Flammeovirga sp. SR4, a novel species isolated from seawater.</title>
        <authorList>
            <person name="Wang X."/>
        </authorList>
    </citation>
    <scope>NUCLEOTIDE SEQUENCE [LARGE SCALE GENOMIC DNA]</scope>
    <source>
        <strain evidence="10 11">SR4</strain>
    </source>
</reference>
<keyword evidence="3" id="KW-0540">Nuclease</keyword>
<dbReference type="InterPro" id="IPR004610">
    <property type="entry name" value="RecJ"/>
</dbReference>
<dbReference type="Gene3D" id="3.10.310.30">
    <property type="match status" value="1"/>
</dbReference>
<dbReference type="Pfam" id="PF01368">
    <property type="entry name" value="DHH"/>
    <property type="match status" value="1"/>
</dbReference>
<keyword evidence="4" id="KW-0378">Hydrolase</keyword>
<dbReference type="GO" id="GO:0008409">
    <property type="term" value="F:5'-3' exonuclease activity"/>
    <property type="evidence" value="ECO:0007669"/>
    <property type="project" value="InterPro"/>
</dbReference>
<keyword evidence="5 10" id="KW-0269">Exonuclease</keyword>
<dbReference type="Gene3D" id="3.90.1640.30">
    <property type="match status" value="1"/>
</dbReference>
<dbReference type="RefSeq" id="WP_168882041.1">
    <property type="nucleotide sequence ID" value="NZ_JABAIL010000002.1"/>
</dbReference>
<dbReference type="AlphaFoldDB" id="A0A7X8SJE3"/>